<comment type="function">
    <text evidence="1 11">Essential for recycling GMP and indirectly, cGMP.</text>
</comment>
<dbReference type="InterPro" id="IPR020590">
    <property type="entry name" value="Guanylate_kinase_CS"/>
</dbReference>
<comment type="catalytic activity">
    <reaction evidence="10 11">
        <text>GMP + ATP = GDP + ADP</text>
        <dbReference type="Rhea" id="RHEA:20780"/>
        <dbReference type="ChEBI" id="CHEBI:30616"/>
        <dbReference type="ChEBI" id="CHEBI:58115"/>
        <dbReference type="ChEBI" id="CHEBI:58189"/>
        <dbReference type="ChEBI" id="CHEBI:456216"/>
        <dbReference type="EC" id="2.7.4.8"/>
    </reaction>
</comment>
<feature type="domain" description="Guanylate kinase-like" evidence="13">
    <location>
        <begin position="73"/>
        <end position="252"/>
    </location>
</feature>
<dbReference type="Gene3D" id="3.40.50.300">
    <property type="entry name" value="P-loop containing nucleotide triphosphate hydrolases"/>
    <property type="match status" value="1"/>
</dbReference>
<dbReference type="EMBL" id="BAAAPH010000021">
    <property type="protein sequence ID" value="GAA1593493.1"/>
    <property type="molecule type" value="Genomic_DNA"/>
</dbReference>
<comment type="subcellular location">
    <subcellularLocation>
        <location evidence="11">Cytoplasm</location>
    </subcellularLocation>
</comment>
<comment type="caution">
    <text evidence="14">The sequence shown here is derived from an EMBL/GenBank/DDBJ whole genome shotgun (WGS) entry which is preliminary data.</text>
</comment>
<dbReference type="EC" id="2.7.4.8" evidence="3 11"/>
<evidence type="ECO:0000256" key="5">
    <source>
        <dbReference type="ARBA" id="ARBA00022679"/>
    </source>
</evidence>
<evidence type="ECO:0000256" key="6">
    <source>
        <dbReference type="ARBA" id="ARBA00022741"/>
    </source>
</evidence>
<evidence type="ECO:0000256" key="2">
    <source>
        <dbReference type="ARBA" id="ARBA00005790"/>
    </source>
</evidence>
<dbReference type="InterPro" id="IPR027417">
    <property type="entry name" value="P-loop_NTPase"/>
</dbReference>
<reference evidence="15" key="1">
    <citation type="journal article" date="2019" name="Int. J. Syst. Evol. Microbiol.">
        <title>The Global Catalogue of Microorganisms (GCM) 10K type strain sequencing project: providing services to taxonomists for standard genome sequencing and annotation.</title>
        <authorList>
            <consortium name="The Broad Institute Genomics Platform"/>
            <consortium name="The Broad Institute Genome Sequencing Center for Infectious Disease"/>
            <person name="Wu L."/>
            <person name="Ma J."/>
        </authorList>
    </citation>
    <scope>NUCLEOTIDE SEQUENCE [LARGE SCALE GENOMIC DNA]</scope>
    <source>
        <strain evidence="15">JCM 15572</strain>
    </source>
</reference>
<feature type="binding site" evidence="11">
    <location>
        <begin position="80"/>
        <end position="87"/>
    </location>
    <ligand>
        <name>ATP</name>
        <dbReference type="ChEBI" id="CHEBI:30616"/>
    </ligand>
</feature>
<evidence type="ECO:0000256" key="11">
    <source>
        <dbReference type="HAMAP-Rule" id="MF_00328"/>
    </source>
</evidence>
<comment type="similarity">
    <text evidence="2 11">Belongs to the guanylate kinase family.</text>
</comment>
<evidence type="ECO:0000256" key="1">
    <source>
        <dbReference type="ARBA" id="ARBA00003531"/>
    </source>
</evidence>
<dbReference type="PANTHER" id="PTHR23117">
    <property type="entry name" value="GUANYLATE KINASE-RELATED"/>
    <property type="match status" value="1"/>
</dbReference>
<dbReference type="NCBIfam" id="TIGR03263">
    <property type="entry name" value="guanyl_kin"/>
    <property type="match status" value="1"/>
</dbReference>
<dbReference type="PROSITE" id="PS50052">
    <property type="entry name" value="GUANYLATE_KINASE_2"/>
    <property type="match status" value="1"/>
</dbReference>
<dbReference type="SUPFAM" id="SSF52540">
    <property type="entry name" value="P-loop containing nucleoside triphosphate hydrolases"/>
    <property type="match status" value="1"/>
</dbReference>
<name>A0ABP4PZF6_9ACTN</name>
<feature type="compositionally biased region" description="Polar residues" evidence="12">
    <location>
        <begin position="1"/>
        <end position="25"/>
    </location>
</feature>
<dbReference type="InterPro" id="IPR008144">
    <property type="entry name" value="Guanylate_kin-like_dom"/>
</dbReference>
<gene>
    <name evidence="11" type="primary">gmk</name>
    <name evidence="14" type="ORF">GCM10009804_57540</name>
</gene>
<dbReference type="PANTHER" id="PTHR23117:SF13">
    <property type="entry name" value="GUANYLATE KINASE"/>
    <property type="match status" value="1"/>
</dbReference>
<evidence type="ECO:0000256" key="4">
    <source>
        <dbReference type="ARBA" id="ARBA00016296"/>
    </source>
</evidence>
<keyword evidence="6 11" id="KW-0547">Nucleotide-binding</keyword>
<keyword evidence="5 11" id="KW-0808">Transferase</keyword>
<keyword evidence="11" id="KW-0963">Cytoplasm</keyword>
<feature type="region of interest" description="Disordered" evidence="12">
    <location>
        <begin position="1"/>
        <end position="80"/>
    </location>
</feature>
<organism evidence="14 15">
    <name type="scientific">Kribbella hippodromi</name>
    <dbReference type="NCBI Taxonomy" id="434347"/>
    <lineage>
        <taxon>Bacteria</taxon>
        <taxon>Bacillati</taxon>
        <taxon>Actinomycetota</taxon>
        <taxon>Actinomycetes</taxon>
        <taxon>Propionibacteriales</taxon>
        <taxon>Kribbellaceae</taxon>
        <taxon>Kribbella</taxon>
    </lineage>
</organism>
<dbReference type="SMART" id="SM00072">
    <property type="entry name" value="GuKc"/>
    <property type="match status" value="1"/>
</dbReference>
<dbReference type="Pfam" id="PF00625">
    <property type="entry name" value="Guanylate_kin"/>
    <property type="match status" value="1"/>
</dbReference>
<evidence type="ECO:0000313" key="15">
    <source>
        <dbReference type="Proteomes" id="UP001501705"/>
    </source>
</evidence>
<feature type="compositionally biased region" description="Polar residues" evidence="12">
    <location>
        <begin position="45"/>
        <end position="55"/>
    </location>
</feature>
<evidence type="ECO:0000313" key="14">
    <source>
        <dbReference type="EMBL" id="GAA1593493.1"/>
    </source>
</evidence>
<evidence type="ECO:0000256" key="12">
    <source>
        <dbReference type="SAM" id="MobiDB-lite"/>
    </source>
</evidence>
<dbReference type="Gene3D" id="3.30.63.10">
    <property type="entry name" value="Guanylate Kinase phosphate binding domain"/>
    <property type="match status" value="1"/>
</dbReference>
<keyword evidence="7 11" id="KW-0418">Kinase</keyword>
<dbReference type="HAMAP" id="MF_00328">
    <property type="entry name" value="Guanylate_kinase"/>
    <property type="match status" value="1"/>
</dbReference>
<evidence type="ECO:0000256" key="8">
    <source>
        <dbReference type="ARBA" id="ARBA00022840"/>
    </source>
</evidence>
<evidence type="ECO:0000256" key="9">
    <source>
        <dbReference type="ARBA" id="ARBA00030128"/>
    </source>
</evidence>
<dbReference type="Proteomes" id="UP001501705">
    <property type="component" value="Unassembled WGS sequence"/>
</dbReference>
<proteinExistence type="inferred from homology"/>
<keyword evidence="15" id="KW-1185">Reference proteome</keyword>
<protein>
    <recommendedName>
        <fullName evidence="4 11">Guanylate kinase</fullName>
        <ecNumber evidence="3 11">2.7.4.8</ecNumber>
    </recommendedName>
    <alternativeName>
        <fullName evidence="9 11">GMP kinase</fullName>
    </alternativeName>
</protein>
<dbReference type="PROSITE" id="PS00856">
    <property type="entry name" value="GUANYLATE_KINASE_1"/>
    <property type="match status" value="1"/>
</dbReference>
<dbReference type="InterPro" id="IPR017665">
    <property type="entry name" value="Guanylate_kinase"/>
</dbReference>
<keyword evidence="8 11" id="KW-0067">ATP-binding</keyword>
<evidence type="ECO:0000256" key="7">
    <source>
        <dbReference type="ARBA" id="ARBA00022777"/>
    </source>
</evidence>
<dbReference type="CDD" id="cd00071">
    <property type="entry name" value="GMPK"/>
    <property type="match status" value="1"/>
</dbReference>
<evidence type="ECO:0000259" key="13">
    <source>
        <dbReference type="PROSITE" id="PS50052"/>
    </source>
</evidence>
<dbReference type="InterPro" id="IPR008145">
    <property type="entry name" value="GK/Ca_channel_bsu"/>
</dbReference>
<evidence type="ECO:0000256" key="10">
    <source>
        <dbReference type="ARBA" id="ARBA00048594"/>
    </source>
</evidence>
<accession>A0ABP4PZF6</accession>
<sequence length="260" mass="27856">MSRTETLSGSLDTGVTMTTLPNEPASNDAEPNSAGPNGAEPNSPRPNSAEPNSAEPNGAGPNDPDGTGARPPARLTVLAGPTAVGKGTVAADIRERFPDIWISVSATTRKPRPNEVHGVHYLFVSDAEFDRMIEAGELLEWAVVHKAARYGTPRQPVLDKLGTGRPALLEIDLQGARQVRETMPEAQFVFLAPPSWDELVRRLVGRGTETAAERERRLETAVLELAAEKEFDVTIVNASVRAAADQLVKLIRSPNISGKS</sequence>
<evidence type="ECO:0000256" key="3">
    <source>
        <dbReference type="ARBA" id="ARBA00012961"/>
    </source>
</evidence>